<protein>
    <submittedName>
        <fullName evidence="9">FecCD family ABC transporter permease</fullName>
    </submittedName>
</protein>
<dbReference type="RefSeq" id="WP_194213561.1">
    <property type="nucleotide sequence ID" value="NZ_CP061205.1"/>
</dbReference>
<keyword evidence="4" id="KW-1003">Cell membrane</keyword>
<comment type="caution">
    <text evidence="9">The sequence shown here is derived from an EMBL/GenBank/DDBJ whole genome shotgun (WGS) entry which is preliminary data.</text>
</comment>
<feature type="transmembrane region" description="Helical" evidence="8">
    <location>
        <begin position="93"/>
        <end position="113"/>
    </location>
</feature>
<dbReference type="Gene3D" id="1.10.3470.10">
    <property type="entry name" value="ABC transporter involved in vitamin B12 uptake, BtuC"/>
    <property type="match status" value="1"/>
</dbReference>
<organism evidence="9 10">
    <name type="scientific">Kordiimonas pumila</name>
    <dbReference type="NCBI Taxonomy" id="2161677"/>
    <lineage>
        <taxon>Bacteria</taxon>
        <taxon>Pseudomonadati</taxon>
        <taxon>Pseudomonadota</taxon>
        <taxon>Alphaproteobacteria</taxon>
        <taxon>Kordiimonadales</taxon>
        <taxon>Kordiimonadaceae</taxon>
        <taxon>Kordiimonas</taxon>
    </lineage>
</organism>
<feature type="transmembrane region" description="Helical" evidence="8">
    <location>
        <begin position="281"/>
        <end position="299"/>
    </location>
</feature>
<evidence type="ECO:0000256" key="3">
    <source>
        <dbReference type="ARBA" id="ARBA00022448"/>
    </source>
</evidence>
<dbReference type="PANTHER" id="PTHR30472">
    <property type="entry name" value="FERRIC ENTEROBACTIN TRANSPORT SYSTEM PERMEASE PROTEIN"/>
    <property type="match status" value="1"/>
</dbReference>
<evidence type="ECO:0000256" key="1">
    <source>
        <dbReference type="ARBA" id="ARBA00004651"/>
    </source>
</evidence>
<sequence length="335" mass="35255">MITMFTRKPWLFHGALACLLVVAAFVSGMYGQISLTAAEFLRALLGRGDEGLVLIVQDLRMPRVALAILTGATLGYTGAALQGLLRNPLADPGVIGVTSSASLGAVIAIYFGFSAVSLFMVPVFAMTGALFATFVLVILAARDSSVLTLILAGMGISSLAMAGVSLVMNFAPTPMSVQEMVLWMLGSLENRTYEDLILASPFILAGWVMMLGSGQGLNALSLGSEAAATLGIDVARLRWRIVMGTALSVGATVAVCGSVGFIGLVVPHFVRAVIGYEPRKILLPSAFVGAFIMLLADILTRLPIGHGQLRLGVVTALIGAPMFIYIVFKTRESMR</sequence>
<feature type="transmembrane region" description="Helical" evidence="8">
    <location>
        <begin position="241"/>
        <end position="269"/>
    </location>
</feature>
<proteinExistence type="inferred from homology"/>
<feature type="transmembrane region" description="Helical" evidence="8">
    <location>
        <begin position="119"/>
        <end position="139"/>
    </location>
</feature>
<evidence type="ECO:0000256" key="6">
    <source>
        <dbReference type="ARBA" id="ARBA00022989"/>
    </source>
</evidence>
<comment type="subcellular location">
    <subcellularLocation>
        <location evidence="1">Cell membrane</location>
        <topology evidence="1">Multi-pass membrane protein</topology>
    </subcellularLocation>
</comment>
<dbReference type="PANTHER" id="PTHR30472:SF25">
    <property type="entry name" value="ABC TRANSPORTER PERMEASE PROTEIN MJ0876-RELATED"/>
    <property type="match status" value="1"/>
</dbReference>
<name>A0ABV7D743_9PROT</name>
<comment type="similarity">
    <text evidence="2">Belongs to the binding-protein-dependent transport system permease family. FecCD subfamily.</text>
</comment>
<keyword evidence="6 8" id="KW-1133">Transmembrane helix</keyword>
<evidence type="ECO:0000256" key="8">
    <source>
        <dbReference type="SAM" id="Phobius"/>
    </source>
</evidence>
<dbReference type="CDD" id="cd06550">
    <property type="entry name" value="TM_ABC_iron-siderophores_like"/>
    <property type="match status" value="1"/>
</dbReference>
<evidence type="ECO:0000256" key="4">
    <source>
        <dbReference type="ARBA" id="ARBA00022475"/>
    </source>
</evidence>
<feature type="transmembrane region" description="Helical" evidence="8">
    <location>
        <begin position="146"/>
        <end position="171"/>
    </location>
</feature>
<dbReference type="Pfam" id="PF01032">
    <property type="entry name" value="FecCD"/>
    <property type="match status" value="1"/>
</dbReference>
<dbReference type="InterPro" id="IPR037294">
    <property type="entry name" value="ABC_BtuC-like"/>
</dbReference>
<evidence type="ECO:0000313" key="9">
    <source>
        <dbReference type="EMBL" id="MFC3052792.1"/>
    </source>
</evidence>
<dbReference type="InterPro" id="IPR000522">
    <property type="entry name" value="ABC_transptr_permease_BtuC"/>
</dbReference>
<feature type="transmembrane region" description="Helical" evidence="8">
    <location>
        <begin position="62"/>
        <end position="81"/>
    </location>
</feature>
<keyword evidence="7 8" id="KW-0472">Membrane</keyword>
<dbReference type="EMBL" id="JBHRSL010000010">
    <property type="protein sequence ID" value="MFC3052792.1"/>
    <property type="molecule type" value="Genomic_DNA"/>
</dbReference>
<keyword evidence="10" id="KW-1185">Reference proteome</keyword>
<gene>
    <name evidence="9" type="ORF">ACFOKA_12830</name>
</gene>
<evidence type="ECO:0000256" key="2">
    <source>
        <dbReference type="ARBA" id="ARBA00007935"/>
    </source>
</evidence>
<accession>A0ABV7D743</accession>
<keyword evidence="3" id="KW-0813">Transport</keyword>
<evidence type="ECO:0000256" key="5">
    <source>
        <dbReference type="ARBA" id="ARBA00022692"/>
    </source>
</evidence>
<feature type="transmembrane region" description="Helical" evidence="8">
    <location>
        <begin position="311"/>
        <end position="328"/>
    </location>
</feature>
<reference evidence="10" key="1">
    <citation type="journal article" date="2019" name="Int. J. Syst. Evol. Microbiol.">
        <title>The Global Catalogue of Microorganisms (GCM) 10K type strain sequencing project: providing services to taxonomists for standard genome sequencing and annotation.</title>
        <authorList>
            <consortium name="The Broad Institute Genomics Platform"/>
            <consortium name="The Broad Institute Genome Sequencing Center for Infectious Disease"/>
            <person name="Wu L."/>
            <person name="Ma J."/>
        </authorList>
    </citation>
    <scope>NUCLEOTIDE SEQUENCE [LARGE SCALE GENOMIC DNA]</scope>
    <source>
        <strain evidence="10">KCTC 62164</strain>
    </source>
</reference>
<evidence type="ECO:0000313" key="10">
    <source>
        <dbReference type="Proteomes" id="UP001595444"/>
    </source>
</evidence>
<dbReference type="SUPFAM" id="SSF81345">
    <property type="entry name" value="ABC transporter involved in vitamin B12 uptake, BtuC"/>
    <property type="match status" value="1"/>
</dbReference>
<keyword evidence="5 8" id="KW-0812">Transmembrane</keyword>
<evidence type="ECO:0000256" key="7">
    <source>
        <dbReference type="ARBA" id="ARBA00023136"/>
    </source>
</evidence>
<dbReference type="Proteomes" id="UP001595444">
    <property type="component" value="Unassembled WGS sequence"/>
</dbReference>